<reference evidence="1 2" key="1">
    <citation type="submission" date="2015-11" db="EMBL/GenBank/DDBJ databases">
        <title>Exploring the genomic traits of fungus-feeding bacterial genus Collimonas.</title>
        <authorList>
            <person name="Song C."/>
            <person name="Schmidt R."/>
            <person name="de Jager V."/>
            <person name="Krzyzanowska D."/>
            <person name="Jongedijk E."/>
            <person name="Cankar K."/>
            <person name="Beekwilder J."/>
            <person name="van Veen A."/>
            <person name="de Boer W."/>
            <person name="van Veen J.A."/>
            <person name="Garbeva P."/>
        </authorList>
    </citation>
    <scope>NUCLEOTIDE SEQUENCE [LARGE SCALE GENOMIC DNA]</scope>
    <source>
        <strain evidence="1 2">Ter6</strain>
    </source>
</reference>
<gene>
    <name evidence="1" type="ORF">CFter6_4799</name>
</gene>
<dbReference type="AlphaFoldDB" id="A0A127PHV3"/>
<dbReference type="EMBL" id="CP013232">
    <property type="protein sequence ID" value="AMO97378.1"/>
    <property type="molecule type" value="Genomic_DNA"/>
</dbReference>
<name>A0A127PHV3_9BURK</name>
<evidence type="ECO:0000313" key="2">
    <source>
        <dbReference type="Proteomes" id="UP000072421"/>
    </source>
</evidence>
<protein>
    <submittedName>
        <fullName evidence="1">Uncharacterized protein</fullName>
    </submittedName>
</protein>
<organism evidence="1">
    <name type="scientific">Collimonas fungivorans</name>
    <dbReference type="NCBI Taxonomy" id="158899"/>
    <lineage>
        <taxon>Bacteria</taxon>
        <taxon>Pseudomonadati</taxon>
        <taxon>Pseudomonadota</taxon>
        <taxon>Betaproteobacteria</taxon>
        <taxon>Burkholderiales</taxon>
        <taxon>Oxalobacteraceae</taxon>
        <taxon>Collimonas</taxon>
    </lineage>
</organism>
<evidence type="ECO:0000313" key="1">
    <source>
        <dbReference type="EMBL" id="AMO97378.1"/>
    </source>
</evidence>
<sequence>MTLASLFVQGLQLGYGKTSGLQQCAGKSGDRAGGISVGKYCCHRGVNTKRCAEPFEPTNDALRETHL</sequence>
<accession>A0A127PHV3</accession>
<dbReference type="Proteomes" id="UP000072421">
    <property type="component" value="Chromosome"/>
</dbReference>
<proteinExistence type="predicted"/>